<reference evidence="4" key="1">
    <citation type="journal article" date="2019" name="Int. J. Syst. Evol. Microbiol.">
        <title>The Global Catalogue of Microorganisms (GCM) 10K type strain sequencing project: providing services to taxonomists for standard genome sequencing and annotation.</title>
        <authorList>
            <consortium name="The Broad Institute Genomics Platform"/>
            <consortium name="The Broad Institute Genome Sequencing Center for Infectious Disease"/>
            <person name="Wu L."/>
            <person name="Ma J."/>
        </authorList>
    </citation>
    <scope>NUCLEOTIDE SEQUENCE [LARGE SCALE GENOMIC DNA]</scope>
    <source>
        <strain evidence="4">DT43</strain>
    </source>
</reference>
<name>A0ABV8YNK5_9ACTN</name>
<feature type="domain" description="SnoaL-like" evidence="2">
    <location>
        <begin position="153"/>
        <end position="276"/>
    </location>
</feature>
<dbReference type="SUPFAM" id="SSF54427">
    <property type="entry name" value="NTF2-like"/>
    <property type="match status" value="1"/>
</dbReference>
<keyword evidence="4" id="KW-1185">Reference proteome</keyword>
<comment type="caution">
    <text evidence="3">The sequence shown here is derived from an EMBL/GenBank/DDBJ whole genome shotgun (WGS) entry which is preliminary data.</text>
</comment>
<evidence type="ECO:0000256" key="1">
    <source>
        <dbReference type="SAM" id="MobiDB-lite"/>
    </source>
</evidence>
<evidence type="ECO:0000259" key="2">
    <source>
        <dbReference type="Pfam" id="PF13577"/>
    </source>
</evidence>
<dbReference type="Gene3D" id="3.10.450.50">
    <property type="match status" value="1"/>
</dbReference>
<gene>
    <name evidence="3" type="ORF">ACFPH6_14375</name>
</gene>
<dbReference type="EMBL" id="JBHSFG010000021">
    <property type="protein sequence ID" value="MFC4465700.1"/>
    <property type="molecule type" value="Genomic_DNA"/>
</dbReference>
<dbReference type="Proteomes" id="UP001596012">
    <property type="component" value="Unassembled WGS sequence"/>
</dbReference>
<dbReference type="Pfam" id="PF13577">
    <property type="entry name" value="SnoaL_4"/>
    <property type="match status" value="1"/>
</dbReference>
<accession>A0ABV8YNK5</accession>
<sequence length="285" mass="30866">MSGARPRAPAAIETPLRQPWGASGDGGRDPRSGEPSRPVRSAGSPQEIAETVAFLMPAARATSLHWPAHHRRRQQRSGVLTVERSVARRRAAHVTPSTLPAHARWPLSLCAPDLSPDIRARARLDMTTTAAFGWGSSHLNTTPAGEADLDPAERLAVQQTLARYAFALDHGDLVTLASVLTEDATWTVNIAGEVEQGPFVGRAAILDLVRDATEAQTDQRRHNLINMVFRRADADTAVVWAYLMLTSNAGGTSNVIATGFYTITLKHAESEWRIAKLFVGMDNAV</sequence>
<organism evidence="3 4">
    <name type="scientific">Streptomyces xiangluensis</name>
    <dbReference type="NCBI Taxonomy" id="2665720"/>
    <lineage>
        <taxon>Bacteria</taxon>
        <taxon>Bacillati</taxon>
        <taxon>Actinomycetota</taxon>
        <taxon>Actinomycetes</taxon>
        <taxon>Kitasatosporales</taxon>
        <taxon>Streptomycetaceae</taxon>
        <taxon>Streptomyces</taxon>
    </lineage>
</organism>
<protein>
    <submittedName>
        <fullName evidence="3">Nuclear transport factor 2 family protein</fullName>
    </submittedName>
</protein>
<dbReference type="InterPro" id="IPR032710">
    <property type="entry name" value="NTF2-like_dom_sf"/>
</dbReference>
<dbReference type="RefSeq" id="WP_386341930.1">
    <property type="nucleotide sequence ID" value="NZ_JBHSFG010000021.1"/>
</dbReference>
<evidence type="ECO:0000313" key="4">
    <source>
        <dbReference type="Proteomes" id="UP001596012"/>
    </source>
</evidence>
<proteinExistence type="predicted"/>
<dbReference type="InterPro" id="IPR037401">
    <property type="entry name" value="SnoaL-like"/>
</dbReference>
<feature type="region of interest" description="Disordered" evidence="1">
    <location>
        <begin position="1"/>
        <end position="45"/>
    </location>
</feature>
<dbReference type="CDD" id="cd00531">
    <property type="entry name" value="NTF2_like"/>
    <property type="match status" value="1"/>
</dbReference>
<evidence type="ECO:0000313" key="3">
    <source>
        <dbReference type="EMBL" id="MFC4465700.1"/>
    </source>
</evidence>